<evidence type="ECO:0000313" key="9">
    <source>
        <dbReference type="EMBL" id="KAK3328573.1"/>
    </source>
</evidence>
<dbReference type="AlphaFoldDB" id="A0AAE0INP7"/>
<evidence type="ECO:0000313" key="10">
    <source>
        <dbReference type="Proteomes" id="UP001286456"/>
    </source>
</evidence>
<sequence length="389" mass="43331">MATLYDIPAMAPPPGSHSNFVDPETMHPVVLGVAIATMSLVVTTVGIRVFVKGFVLRDLRLEDYFAILAAAGIIVWDSIFISVSMNGFSRHLWDVRFVDVRHMSFMNYLAEISNALTMFAAKASILFQLKRLFCTGQTRDSVFWSIQLLLFLNAAYYTSAMFTFIFQCTPREKAWDMLMEGRCINVAAATVVAGAVNVFLDLGILVVPIWAILHLQLPLKRKLGISAVFGVGILTCAIAAVGVALRIPLLTDQDLTWLITKVGIWTMVEYFGTILVGCMPTFPLFFLYIRGRYTPTSSNSRGKSNKSTEHSNPTRMNTYHLATRASTNENRTQTAAVGVAITTSEESFTDPSYTRLEEGGHRHMRSLDHNDRDGQRWVEPDWSPLSGPK</sequence>
<comment type="subcellular location">
    <subcellularLocation>
        <location evidence="1">Membrane</location>
        <topology evidence="1">Multi-pass membrane protein</topology>
    </subcellularLocation>
</comment>
<dbReference type="InterPro" id="IPR052337">
    <property type="entry name" value="SAT4-like"/>
</dbReference>
<protein>
    <recommendedName>
        <fullName evidence="8">Rhodopsin domain-containing protein</fullName>
    </recommendedName>
</protein>
<dbReference type="Proteomes" id="UP001286456">
    <property type="component" value="Unassembled WGS sequence"/>
</dbReference>
<evidence type="ECO:0000259" key="8">
    <source>
        <dbReference type="Pfam" id="PF20684"/>
    </source>
</evidence>
<feature type="compositionally biased region" description="Basic and acidic residues" evidence="6">
    <location>
        <begin position="355"/>
        <end position="379"/>
    </location>
</feature>
<feature type="region of interest" description="Disordered" evidence="6">
    <location>
        <begin position="296"/>
        <end position="316"/>
    </location>
</feature>
<evidence type="ECO:0000256" key="2">
    <source>
        <dbReference type="ARBA" id="ARBA00022692"/>
    </source>
</evidence>
<name>A0AAE0INP7_9PEZI</name>
<keyword evidence="2 7" id="KW-0812">Transmembrane</keyword>
<keyword evidence="4 7" id="KW-0472">Membrane</keyword>
<reference evidence="9" key="1">
    <citation type="journal article" date="2023" name="Mol. Phylogenet. Evol.">
        <title>Genome-scale phylogeny and comparative genomics of the fungal order Sordariales.</title>
        <authorList>
            <person name="Hensen N."/>
            <person name="Bonometti L."/>
            <person name="Westerberg I."/>
            <person name="Brannstrom I.O."/>
            <person name="Guillou S."/>
            <person name="Cros-Aarteil S."/>
            <person name="Calhoun S."/>
            <person name="Haridas S."/>
            <person name="Kuo A."/>
            <person name="Mondo S."/>
            <person name="Pangilinan J."/>
            <person name="Riley R."/>
            <person name="LaButti K."/>
            <person name="Andreopoulos B."/>
            <person name="Lipzen A."/>
            <person name="Chen C."/>
            <person name="Yan M."/>
            <person name="Daum C."/>
            <person name="Ng V."/>
            <person name="Clum A."/>
            <person name="Steindorff A."/>
            <person name="Ohm R.A."/>
            <person name="Martin F."/>
            <person name="Silar P."/>
            <person name="Natvig D.O."/>
            <person name="Lalanne C."/>
            <person name="Gautier V."/>
            <person name="Ament-Velasquez S.L."/>
            <person name="Kruys A."/>
            <person name="Hutchinson M.I."/>
            <person name="Powell A.J."/>
            <person name="Barry K."/>
            <person name="Miller A.N."/>
            <person name="Grigoriev I.V."/>
            <person name="Debuchy R."/>
            <person name="Gladieux P."/>
            <person name="Hiltunen Thoren M."/>
            <person name="Johannesson H."/>
        </authorList>
    </citation>
    <scope>NUCLEOTIDE SEQUENCE</scope>
    <source>
        <strain evidence="9">SMH4131-1</strain>
    </source>
</reference>
<feature type="transmembrane region" description="Helical" evidence="7">
    <location>
        <begin position="267"/>
        <end position="289"/>
    </location>
</feature>
<comment type="caution">
    <text evidence="9">The sequence shown here is derived from an EMBL/GenBank/DDBJ whole genome shotgun (WGS) entry which is preliminary data.</text>
</comment>
<feature type="transmembrane region" description="Helical" evidence="7">
    <location>
        <begin position="141"/>
        <end position="166"/>
    </location>
</feature>
<feature type="transmembrane region" description="Helical" evidence="7">
    <location>
        <begin position="225"/>
        <end position="247"/>
    </location>
</feature>
<reference evidence="9" key="2">
    <citation type="submission" date="2023-06" db="EMBL/GenBank/DDBJ databases">
        <authorList>
            <consortium name="Lawrence Berkeley National Laboratory"/>
            <person name="Haridas S."/>
            <person name="Hensen N."/>
            <person name="Bonometti L."/>
            <person name="Westerberg I."/>
            <person name="Brannstrom I.O."/>
            <person name="Guillou S."/>
            <person name="Cros-Aarteil S."/>
            <person name="Calhoun S."/>
            <person name="Kuo A."/>
            <person name="Mondo S."/>
            <person name="Pangilinan J."/>
            <person name="Riley R."/>
            <person name="Labutti K."/>
            <person name="Andreopoulos B."/>
            <person name="Lipzen A."/>
            <person name="Chen C."/>
            <person name="Yanf M."/>
            <person name="Daum C."/>
            <person name="Ng V."/>
            <person name="Clum A."/>
            <person name="Steindorff A."/>
            <person name="Ohm R."/>
            <person name="Martin F."/>
            <person name="Silar P."/>
            <person name="Natvig D."/>
            <person name="Lalanne C."/>
            <person name="Gautier V."/>
            <person name="Ament-Velasquez S.L."/>
            <person name="Kruys A."/>
            <person name="Hutchinson M.I."/>
            <person name="Powell A.J."/>
            <person name="Barry K."/>
            <person name="Miller A.N."/>
            <person name="Grigoriev I.V."/>
            <person name="Debuchy R."/>
            <person name="Gladieux P."/>
            <person name="Thoren M.H."/>
            <person name="Johannesson H."/>
        </authorList>
    </citation>
    <scope>NUCLEOTIDE SEQUENCE</scope>
    <source>
        <strain evidence="9">SMH4131-1</strain>
    </source>
</reference>
<feature type="region of interest" description="Disordered" evidence="6">
    <location>
        <begin position="348"/>
        <end position="389"/>
    </location>
</feature>
<feature type="transmembrane region" description="Helical" evidence="7">
    <location>
        <begin position="29"/>
        <end position="51"/>
    </location>
</feature>
<dbReference type="PANTHER" id="PTHR33048">
    <property type="entry name" value="PTH11-LIKE INTEGRAL MEMBRANE PROTEIN (AFU_ORTHOLOGUE AFUA_5G11245)"/>
    <property type="match status" value="1"/>
</dbReference>
<evidence type="ECO:0000256" key="7">
    <source>
        <dbReference type="SAM" id="Phobius"/>
    </source>
</evidence>
<organism evidence="9 10">
    <name type="scientific">Cercophora scortea</name>
    <dbReference type="NCBI Taxonomy" id="314031"/>
    <lineage>
        <taxon>Eukaryota</taxon>
        <taxon>Fungi</taxon>
        <taxon>Dikarya</taxon>
        <taxon>Ascomycota</taxon>
        <taxon>Pezizomycotina</taxon>
        <taxon>Sordariomycetes</taxon>
        <taxon>Sordariomycetidae</taxon>
        <taxon>Sordariales</taxon>
        <taxon>Lasiosphaeriaceae</taxon>
        <taxon>Cercophora</taxon>
    </lineage>
</organism>
<dbReference type="InterPro" id="IPR049326">
    <property type="entry name" value="Rhodopsin_dom_fungi"/>
</dbReference>
<feature type="domain" description="Rhodopsin" evidence="8">
    <location>
        <begin position="47"/>
        <end position="282"/>
    </location>
</feature>
<dbReference type="Pfam" id="PF20684">
    <property type="entry name" value="Fung_rhodopsin"/>
    <property type="match status" value="1"/>
</dbReference>
<dbReference type="GO" id="GO:0016020">
    <property type="term" value="C:membrane"/>
    <property type="evidence" value="ECO:0007669"/>
    <property type="project" value="UniProtKB-SubCell"/>
</dbReference>
<keyword evidence="10" id="KW-1185">Reference proteome</keyword>
<feature type="transmembrane region" description="Helical" evidence="7">
    <location>
        <begin position="186"/>
        <end position="213"/>
    </location>
</feature>
<dbReference type="EMBL" id="JAUEPO010000003">
    <property type="protein sequence ID" value="KAK3328573.1"/>
    <property type="molecule type" value="Genomic_DNA"/>
</dbReference>
<gene>
    <name evidence="9" type="ORF">B0T19DRAFT_194936</name>
</gene>
<feature type="transmembrane region" description="Helical" evidence="7">
    <location>
        <begin position="105"/>
        <end position="129"/>
    </location>
</feature>
<evidence type="ECO:0000256" key="3">
    <source>
        <dbReference type="ARBA" id="ARBA00022989"/>
    </source>
</evidence>
<keyword evidence="3 7" id="KW-1133">Transmembrane helix</keyword>
<evidence type="ECO:0000256" key="5">
    <source>
        <dbReference type="ARBA" id="ARBA00038359"/>
    </source>
</evidence>
<evidence type="ECO:0000256" key="6">
    <source>
        <dbReference type="SAM" id="MobiDB-lite"/>
    </source>
</evidence>
<accession>A0AAE0INP7</accession>
<proteinExistence type="inferred from homology"/>
<dbReference type="PANTHER" id="PTHR33048:SF47">
    <property type="entry name" value="INTEGRAL MEMBRANE PROTEIN-RELATED"/>
    <property type="match status" value="1"/>
</dbReference>
<evidence type="ECO:0000256" key="1">
    <source>
        <dbReference type="ARBA" id="ARBA00004141"/>
    </source>
</evidence>
<feature type="transmembrane region" description="Helical" evidence="7">
    <location>
        <begin position="63"/>
        <end position="85"/>
    </location>
</feature>
<evidence type="ECO:0000256" key="4">
    <source>
        <dbReference type="ARBA" id="ARBA00023136"/>
    </source>
</evidence>
<comment type="similarity">
    <text evidence="5">Belongs to the SAT4 family.</text>
</comment>